<dbReference type="AlphaFoldDB" id="A0A9W4NAD0"/>
<evidence type="ECO:0000256" key="1">
    <source>
        <dbReference type="ARBA" id="ARBA00001971"/>
    </source>
</evidence>
<feature type="transmembrane region" description="Helical" evidence="10">
    <location>
        <begin position="12"/>
        <end position="35"/>
    </location>
</feature>
<evidence type="ECO:0000313" key="11">
    <source>
        <dbReference type="EMBL" id="CAG8346967.1"/>
    </source>
</evidence>
<dbReference type="PRINTS" id="PR00465">
    <property type="entry name" value="EP450IV"/>
</dbReference>
<dbReference type="GO" id="GO:0043386">
    <property type="term" value="P:mycotoxin biosynthetic process"/>
    <property type="evidence" value="ECO:0007669"/>
    <property type="project" value="UniProtKB-ARBA"/>
</dbReference>
<gene>
    <name evidence="11" type="ORF">PSALAMII_LOCUS2942</name>
</gene>
<keyword evidence="10" id="KW-1133">Transmembrane helix</keyword>
<dbReference type="InterPro" id="IPR036396">
    <property type="entry name" value="Cyt_P450_sf"/>
</dbReference>
<comment type="caution">
    <text evidence="11">The sequence shown here is derived from an EMBL/GenBank/DDBJ whole genome shotgun (WGS) entry which is preliminary data.</text>
</comment>
<dbReference type="PROSITE" id="PS00086">
    <property type="entry name" value="CYTOCHROME_P450"/>
    <property type="match status" value="1"/>
</dbReference>
<dbReference type="GO" id="GO:0005506">
    <property type="term" value="F:iron ion binding"/>
    <property type="evidence" value="ECO:0007669"/>
    <property type="project" value="InterPro"/>
</dbReference>
<keyword evidence="5 9" id="KW-0560">Oxidoreductase</keyword>
<dbReference type="GO" id="GO:0004497">
    <property type="term" value="F:monooxygenase activity"/>
    <property type="evidence" value="ECO:0007669"/>
    <property type="project" value="UniProtKB-KW"/>
</dbReference>
<keyword evidence="10" id="KW-0472">Membrane</keyword>
<evidence type="ECO:0000256" key="5">
    <source>
        <dbReference type="ARBA" id="ARBA00023002"/>
    </source>
</evidence>
<sequence length="542" mass="61588">MATFPDYQLVVLNWAFFLPLLSALVLGSLVVYYIVPSKPAFPSINAQGIFEPTSFKAKKRFVIHAKDLIKSGLAKSDIFRLTCDTGIQLVLSQKYLDEIRNHPAFSFQDLIRSQSHFHIKGFEPFGEDGNIILDVARKRLTQAQGSITGPLWSEASVALQEGWTDNPGRVSDQSQALEPFQGCFKKTKLTETEWHEVALYFSIQRLVARLSCKIFLGDEMCRNEDWLRVITDYARHSIQASDALQLWPKIVRPIVAMCMQSTRMLKKEVQAARSIMKPVLEKRLKNKENALKNGMAPEIHNDATQWMEDVAAGRRYDPALMHLGLALVAIFTTADFFTQALLDLCGKETLISELREEVITVLREDGVKKTAMYKLRLMDSFLKESQRMKPIALTTFQRMAMENVKLADGSEIARGTGLMIPNDRMWDSRFYENPETFDPYRFVRLREVAGHENSFSLISLSPEHMGFGLGRHACPGRFFAVNEVKIALCHVLLKYELKLAEGTTPQVTRSGIRMQTDISAKVLVRRRQEEISLPNLVCESDE</sequence>
<dbReference type="GO" id="GO:0020037">
    <property type="term" value="F:heme binding"/>
    <property type="evidence" value="ECO:0007669"/>
    <property type="project" value="InterPro"/>
</dbReference>
<protein>
    <submittedName>
        <fullName evidence="11">Uncharacterized protein</fullName>
    </submittedName>
</protein>
<dbReference type="OrthoDB" id="10003116at2759"/>
<dbReference type="EMBL" id="CAJVPD010000122">
    <property type="protein sequence ID" value="CAG8346967.1"/>
    <property type="molecule type" value="Genomic_DNA"/>
</dbReference>
<organism evidence="11 12">
    <name type="scientific">Penicillium salamii</name>
    <dbReference type="NCBI Taxonomy" id="1612424"/>
    <lineage>
        <taxon>Eukaryota</taxon>
        <taxon>Fungi</taxon>
        <taxon>Dikarya</taxon>
        <taxon>Ascomycota</taxon>
        <taxon>Pezizomycotina</taxon>
        <taxon>Eurotiomycetes</taxon>
        <taxon>Eurotiomycetidae</taxon>
        <taxon>Eurotiales</taxon>
        <taxon>Aspergillaceae</taxon>
        <taxon>Penicillium</taxon>
    </lineage>
</organism>
<feature type="binding site" description="axial binding residue" evidence="8">
    <location>
        <position position="474"/>
    </location>
    <ligand>
        <name>heme</name>
        <dbReference type="ChEBI" id="CHEBI:30413"/>
    </ligand>
    <ligandPart>
        <name>Fe</name>
        <dbReference type="ChEBI" id="CHEBI:18248"/>
    </ligandPart>
</feature>
<comment type="cofactor">
    <cofactor evidence="1 8">
        <name>heme</name>
        <dbReference type="ChEBI" id="CHEBI:30413"/>
    </cofactor>
</comment>
<dbReference type="CDD" id="cd11041">
    <property type="entry name" value="CYP503A1-like"/>
    <property type="match status" value="1"/>
</dbReference>
<dbReference type="Gene3D" id="1.10.630.10">
    <property type="entry name" value="Cytochrome P450"/>
    <property type="match status" value="1"/>
</dbReference>
<evidence type="ECO:0000256" key="10">
    <source>
        <dbReference type="SAM" id="Phobius"/>
    </source>
</evidence>
<dbReference type="Proteomes" id="UP001152592">
    <property type="component" value="Unassembled WGS sequence"/>
</dbReference>
<dbReference type="PANTHER" id="PTHR46206">
    <property type="entry name" value="CYTOCHROME P450"/>
    <property type="match status" value="1"/>
</dbReference>
<reference evidence="11" key="1">
    <citation type="submission" date="2021-07" db="EMBL/GenBank/DDBJ databases">
        <authorList>
            <person name="Branca A.L. A."/>
        </authorList>
    </citation>
    <scope>NUCLEOTIDE SEQUENCE</scope>
</reference>
<evidence type="ECO:0000313" key="12">
    <source>
        <dbReference type="Proteomes" id="UP001152592"/>
    </source>
</evidence>
<comment type="similarity">
    <text evidence="2 9">Belongs to the cytochrome P450 family.</text>
</comment>
<dbReference type="InterPro" id="IPR002403">
    <property type="entry name" value="Cyt_P450_E_grp-IV"/>
</dbReference>
<dbReference type="PANTHER" id="PTHR46206:SF2">
    <property type="entry name" value="CYTOCHROME P450 MONOOXYGENASE AUSG-RELATED"/>
    <property type="match status" value="1"/>
</dbReference>
<dbReference type="GO" id="GO:0016705">
    <property type="term" value="F:oxidoreductase activity, acting on paired donors, with incorporation or reduction of molecular oxygen"/>
    <property type="evidence" value="ECO:0007669"/>
    <property type="project" value="InterPro"/>
</dbReference>
<evidence type="ECO:0000256" key="3">
    <source>
        <dbReference type="ARBA" id="ARBA00022617"/>
    </source>
</evidence>
<dbReference type="InterPro" id="IPR017972">
    <property type="entry name" value="Cyt_P450_CS"/>
</dbReference>
<keyword evidence="4 8" id="KW-0479">Metal-binding</keyword>
<evidence type="ECO:0000256" key="8">
    <source>
        <dbReference type="PIRSR" id="PIRSR602403-1"/>
    </source>
</evidence>
<name>A0A9W4NAD0_9EURO</name>
<keyword evidence="3 8" id="KW-0349">Heme</keyword>
<evidence type="ECO:0000256" key="6">
    <source>
        <dbReference type="ARBA" id="ARBA00023004"/>
    </source>
</evidence>
<proteinExistence type="inferred from homology"/>
<keyword evidence="7 9" id="KW-0503">Monooxygenase</keyword>
<keyword evidence="10" id="KW-0812">Transmembrane</keyword>
<evidence type="ECO:0000256" key="9">
    <source>
        <dbReference type="RuleBase" id="RU000461"/>
    </source>
</evidence>
<dbReference type="Pfam" id="PF00067">
    <property type="entry name" value="p450"/>
    <property type="match status" value="1"/>
</dbReference>
<evidence type="ECO:0000256" key="7">
    <source>
        <dbReference type="ARBA" id="ARBA00023033"/>
    </source>
</evidence>
<accession>A0A9W4NAD0</accession>
<dbReference type="SUPFAM" id="SSF48264">
    <property type="entry name" value="Cytochrome P450"/>
    <property type="match status" value="1"/>
</dbReference>
<dbReference type="InterPro" id="IPR001128">
    <property type="entry name" value="Cyt_P450"/>
</dbReference>
<evidence type="ECO:0000256" key="4">
    <source>
        <dbReference type="ARBA" id="ARBA00022723"/>
    </source>
</evidence>
<keyword evidence="6 8" id="KW-0408">Iron</keyword>
<evidence type="ECO:0000256" key="2">
    <source>
        <dbReference type="ARBA" id="ARBA00010617"/>
    </source>
</evidence>